<dbReference type="CDD" id="cd07067">
    <property type="entry name" value="HP_PGM_like"/>
    <property type="match status" value="1"/>
</dbReference>
<accession>A0AAW6ZHZ3</accession>
<reference evidence="1" key="1">
    <citation type="submission" date="2023-05" db="EMBL/GenBank/DDBJ databases">
        <title>Genomic Catalog of Human Bladder Bacteria.</title>
        <authorList>
            <person name="Du J."/>
        </authorList>
    </citation>
    <scope>NUCLEOTIDE SEQUENCE</scope>
    <source>
        <strain evidence="1">UMB1304A</strain>
    </source>
</reference>
<dbReference type="SUPFAM" id="SSF53254">
    <property type="entry name" value="Phosphoglycerate mutase-like"/>
    <property type="match status" value="1"/>
</dbReference>
<dbReference type="InterPro" id="IPR013078">
    <property type="entry name" value="His_Pase_superF_clade-1"/>
</dbReference>
<dbReference type="InterPro" id="IPR029033">
    <property type="entry name" value="His_PPase_superfam"/>
</dbReference>
<name>A0AAW6ZHZ3_9ACTO</name>
<dbReference type="Gene3D" id="3.40.50.1240">
    <property type="entry name" value="Phosphoglycerate mutase-like"/>
    <property type="match status" value="1"/>
</dbReference>
<dbReference type="SMART" id="SM00855">
    <property type="entry name" value="PGAM"/>
    <property type="match status" value="1"/>
</dbReference>
<sequence>MLIIMRHAKAGHGSPDHARPLTDHGRRQAGFVGGAIDRAVGEVDQLFVSDAARTLQTLESLTSGGLVVKERFVEPSLYSAGGDDVVELLRVAANERVVMVVGHEPTMSAVSYQLWDRVGEAGFASGFPTAGVAIFGGGHAWEELSLGSLPLQAFIRAPM</sequence>
<dbReference type="AlphaFoldDB" id="A0AAW6ZHZ3"/>
<comment type="caution">
    <text evidence="1">The sequence shown here is derived from an EMBL/GenBank/DDBJ whole genome shotgun (WGS) entry which is preliminary data.</text>
</comment>
<dbReference type="Pfam" id="PF00300">
    <property type="entry name" value="His_Phos_1"/>
    <property type="match status" value="1"/>
</dbReference>
<evidence type="ECO:0000313" key="2">
    <source>
        <dbReference type="Proteomes" id="UP001225576"/>
    </source>
</evidence>
<gene>
    <name evidence="1" type="ORF">QP858_01755</name>
</gene>
<proteinExistence type="predicted"/>
<dbReference type="Proteomes" id="UP001225576">
    <property type="component" value="Unassembled WGS sequence"/>
</dbReference>
<protein>
    <submittedName>
        <fullName evidence="1">Histidine phosphatase family protein</fullName>
    </submittedName>
</protein>
<dbReference type="RefSeq" id="WP_285321229.1">
    <property type="nucleotide sequence ID" value="NZ_JASPDQ010000002.1"/>
</dbReference>
<organism evidence="1 2">
    <name type="scientific">Trueperella bernardiae</name>
    <dbReference type="NCBI Taxonomy" id="59561"/>
    <lineage>
        <taxon>Bacteria</taxon>
        <taxon>Bacillati</taxon>
        <taxon>Actinomycetota</taxon>
        <taxon>Actinomycetes</taxon>
        <taxon>Actinomycetales</taxon>
        <taxon>Actinomycetaceae</taxon>
        <taxon>Trueperella</taxon>
    </lineage>
</organism>
<evidence type="ECO:0000313" key="1">
    <source>
        <dbReference type="EMBL" id="MDK8601185.1"/>
    </source>
</evidence>
<dbReference type="EMBL" id="JASPDQ010000002">
    <property type="protein sequence ID" value="MDK8601185.1"/>
    <property type="molecule type" value="Genomic_DNA"/>
</dbReference>